<dbReference type="Proteomes" id="UP000019484">
    <property type="component" value="Unassembled WGS sequence"/>
</dbReference>
<dbReference type="EMBL" id="AMWN01000005">
    <property type="protein sequence ID" value="EXJ85426.1"/>
    <property type="molecule type" value="Genomic_DNA"/>
</dbReference>
<feature type="compositionally biased region" description="Basic and acidic residues" evidence="1">
    <location>
        <begin position="17"/>
        <end position="38"/>
    </location>
</feature>
<keyword evidence="3" id="KW-1185">Reference proteome</keyword>
<dbReference type="RefSeq" id="XP_007724864.1">
    <property type="nucleotide sequence ID" value="XM_007726674.1"/>
</dbReference>
<name>W9Y879_9EURO</name>
<feature type="compositionally biased region" description="Basic and acidic residues" evidence="1">
    <location>
        <begin position="52"/>
        <end position="64"/>
    </location>
</feature>
<dbReference type="OrthoDB" id="4149815at2759"/>
<evidence type="ECO:0000313" key="2">
    <source>
        <dbReference type="EMBL" id="EXJ85426.1"/>
    </source>
</evidence>
<evidence type="ECO:0000313" key="3">
    <source>
        <dbReference type="Proteomes" id="UP000019484"/>
    </source>
</evidence>
<evidence type="ECO:0000256" key="1">
    <source>
        <dbReference type="SAM" id="MobiDB-lite"/>
    </source>
</evidence>
<feature type="compositionally biased region" description="Basic and acidic residues" evidence="1">
    <location>
        <begin position="245"/>
        <end position="275"/>
    </location>
</feature>
<sequence length="384" mass="44907">MASRDGDRPYKVVYSTRTRDPTSNDDQDFRQRSRRDYGYEYDYAPGKSYSRGSRDDRSDVDGRSRASGQSYSEPASMTSVGSTTKIKYEVGRDRNSDVYVKRPNALVIERPRDTGRSEYEVLRPERGEDGSYVVDIGGGRARDYRNRDLDSYDIPSRPRYNETRSAAPRALRDDDAATYDLPRSGGRVRTINRYDYQDVEIVEDADDEPRYRQSRGPEAPVDDAAPLRRRKSALRGRNNTPPAVLERRRSQSVGFHRDQVSSHDASEQRHERPGAEARIAGRYLRDRADSDDYTDDYRDSGGIRPRGDYNPQRNDLRLNEYEYDNDRRTYTEETMRRYEYEDDQRPADPVRPRYAEPTRRAQREVDDRAAYTGYDVKSRREYYR</sequence>
<feature type="compositionally biased region" description="Basic and acidic residues" evidence="1">
    <location>
        <begin position="314"/>
        <end position="369"/>
    </location>
</feature>
<feature type="compositionally biased region" description="Basic and acidic residues" evidence="1">
    <location>
        <begin position="86"/>
        <end position="95"/>
    </location>
</feature>
<comment type="caution">
    <text evidence="2">The sequence shown here is derived from an EMBL/GenBank/DDBJ whole genome shotgun (WGS) entry which is preliminary data.</text>
</comment>
<protein>
    <submittedName>
        <fullName evidence="2">Uncharacterized protein</fullName>
    </submittedName>
</protein>
<feature type="compositionally biased region" description="Basic and acidic residues" evidence="1">
    <location>
        <begin position="1"/>
        <end position="10"/>
    </location>
</feature>
<accession>W9Y879</accession>
<proteinExistence type="predicted"/>
<reference evidence="2 3" key="1">
    <citation type="submission" date="2013-03" db="EMBL/GenBank/DDBJ databases">
        <title>The Genome Sequence of Capronia coronata CBS 617.96.</title>
        <authorList>
            <consortium name="The Broad Institute Genomics Platform"/>
            <person name="Cuomo C."/>
            <person name="de Hoog S."/>
            <person name="Gorbushina A."/>
            <person name="Walker B."/>
            <person name="Young S.K."/>
            <person name="Zeng Q."/>
            <person name="Gargeya S."/>
            <person name="Fitzgerald M."/>
            <person name="Haas B."/>
            <person name="Abouelleil A."/>
            <person name="Allen A.W."/>
            <person name="Alvarado L."/>
            <person name="Arachchi H.M."/>
            <person name="Berlin A.M."/>
            <person name="Chapman S.B."/>
            <person name="Gainer-Dewar J."/>
            <person name="Goldberg J."/>
            <person name="Griggs A."/>
            <person name="Gujja S."/>
            <person name="Hansen M."/>
            <person name="Howarth C."/>
            <person name="Imamovic A."/>
            <person name="Ireland A."/>
            <person name="Larimer J."/>
            <person name="McCowan C."/>
            <person name="Murphy C."/>
            <person name="Pearson M."/>
            <person name="Poon T.W."/>
            <person name="Priest M."/>
            <person name="Roberts A."/>
            <person name="Saif S."/>
            <person name="Shea T."/>
            <person name="Sisk P."/>
            <person name="Sykes S."/>
            <person name="Wortman J."/>
            <person name="Nusbaum C."/>
            <person name="Birren B."/>
        </authorList>
    </citation>
    <scope>NUCLEOTIDE SEQUENCE [LARGE SCALE GENOMIC DNA]</scope>
    <source>
        <strain evidence="2 3">CBS 617.96</strain>
    </source>
</reference>
<feature type="compositionally biased region" description="Basic and acidic residues" evidence="1">
    <location>
        <begin position="117"/>
        <end position="129"/>
    </location>
</feature>
<dbReference type="AlphaFoldDB" id="W9Y879"/>
<feature type="region of interest" description="Disordered" evidence="1">
    <location>
        <begin position="117"/>
        <end position="184"/>
    </location>
</feature>
<dbReference type="HOGENOM" id="CLU_733623_0_0_1"/>
<dbReference type="GeneID" id="19160663"/>
<gene>
    <name evidence="2" type="ORF">A1O1_05790</name>
</gene>
<feature type="compositionally biased region" description="Basic and acidic residues" evidence="1">
    <location>
        <begin position="283"/>
        <end position="307"/>
    </location>
</feature>
<organism evidence="2 3">
    <name type="scientific">Capronia coronata CBS 617.96</name>
    <dbReference type="NCBI Taxonomy" id="1182541"/>
    <lineage>
        <taxon>Eukaryota</taxon>
        <taxon>Fungi</taxon>
        <taxon>Dikarya</taxon>
        <taxon>Ascomycota</taxon>
        <taxon>Pezizomycotina</taxon>
        <taxon>Eurotiomycetes</taxon>
        <taxon>Chaetothyriomycetidae</taxon>
        <taxon>Chaetothyriales</taxon>
        <taxon>Herpotrichiellaceae</taxon>
        <taxon>Capronia</taxon>
    </lineage>
</organism>
<feature type="compositionally biased region" description="Basic and acidic residues" evidence="1">
    <location>
        <begin position="140"/>
        <end position="150"/>
    </location>
</feature>
<feature type="compositionally biased region" description="Polar residues" evidence="1">
    <location>
        <begin position="69"/>
        <end position="85"/>
    </location>
</feature>
<feature type="region of interest" description="Disordered" evidence="1">
    <location>
        <begin position="1"/>
        <end position="95"/>
    </location>
</feature>
<feature type="region of interest" description="Disordered" evidence="1">
    <location>
        <begin position="200"/>
        <end position="384"/>
    </location>
</feature>